<dbReference type="GO" id="GO:0004222">
    <property type="term" value="F:metalloendopeptidase activity"/>
    <property type="evidence" value="ECO:0007669"/>
    <property type="project" value="InterPro"/>
</dbReference>
<protein>
    <submittedName>
        <fullName evidence="10">Zn-dependent oligopeptidase</fullName>
    </submittedName>
</protein>
<keyword evidence="2 7" id="KW-0645">Protease</keyword>
<keyword evidence="3 7" id="KW-0479">Metal-binding</keyword>
<keyword evidence="6 7" id="KW-0482">Metalloprotease</keyword>
<dbReference type="EMBL" id="AP019307">
    <property type="protein sequence ID" value="BBH17603.1"/>
    <property type="molecule type" value="Genomic_DNA"/>
</dbReference>
<dbReference type="InterPro" id="IPR001567">
    <property type="entry name" value="Pept_M3A_M3B_dom"/>
</dbReference>
<dbReference type="Pfam" id="PF01432">
    <property type="entry name" value="Peptidase_M3"/>
    <property type="match status" value="1"/>
</dbReference>
<organism evidence="10 11">
    <name type="scientific">Nocardioides baekrokdamisoli</name>
    <dbReference type="NCBI Taxonomy" id="1804624"/>
    <lineage>
        <taxon>Bacteria</taxon>
        <taxon>Bacillati</taxon>
        <taxon>Actinomycetota</taxon>
        <taxon>Actinomycetes</taxon>
        <taxon>Propionibacteriales</taxon>
        <taxon>Nocardioidaceae</taxon>
        <taxon>Nocardioides</taxon>
    </lineage>
</organism>
<evidence type="ECO:0000256" key="8">
    <source>
        <dbReference type="SAM" id="Coils"/>
    </source>
</evidence>
<dbReference type="InterPro" id="IPR024080">
    <property type="entry name" value="Neurolysin/TOP_N"/>
</dbReference>
<evidence type="ECO:0000313" key="10">
    <source>
        <dbReference type="EMBL" id="BBH17603.1"/>
    </source>
</evidence>
<dbReference type="GO" id="GO:0006508">
    <property type="term" value="P:proteolysis"/>
    <property type="evidence" value="ECO:0007669"/>
    <property type="project" value="UniProtKB-KW"/>
</dbReference>
<dbReference type="GO" id="GO:0046872">
    <property type="term" value="F:metal ion binding"/>
    <property type="evidence" value="ECO:0007669"/>
    <property type="project" value="UniProtKB-UniRule"/>
</dbReference>
<dbReference type="SUPFAM" id="SSF55486">
    <property type="entry name" value="Metalloproteases ('zincins'), catalytic domain"/>
    <property type="match status" value="1"/>
</dbReference>
<evidence type="ECO:0000256" key="1">
    <source>
        <dbReference type="ARBA" id="ARBA00006040"/>
    </source>
</evidence>
<feature type="coiled-coil region" evidence="8">
    <location>
        <begin position="136"/>
        <end position="163"/>
    </location>
</feature>
<dbReference type="OrthoDB" id="9773538at2"/>
<evidence type="ECO:0000256" key="7">
    <source>
        <dbReference type="RuleBase" id="RU003435"/>
    </source>
</evidence>
<comment type="similarity">
    <text evidence="1 7">Belongs to the peptidase M3 family.</text>
</comment>
<keyword evidence="5 7" id="KW-0862">Zinc</keyword>
<dbReference type="RefSeq" id="WP_125568883.1">
    <property type="nucleotide sequence ID" value="NZ_AP019307.1"/>
</dbReference>
<gene>
    <name evidence="10" type="primary">thoP1</name>
    <name evidence="10" type="ORF">Back2_18900</name>
</gene>
<dbReference type="PANTHER" id="PTHR11804:SF84">
    <property type="entry name" value="SACCHAROLYSIN"/>
    <property type="match status" value="1"/>
</dbReference>
<evidence type="ECO:0000259" key="9">
    <source>
        <dbReference type="Pfam" id="PF01432"/>
    </source>
</evidence>
<keyword evidence="8" id="KW-0175">Coiled coil</keyword>
<dbReference type="InterPro" id="IPR045090">
    <property type="entry name" value="Pept_M3A_M3B"/>
</dbReference>
<name>A0A3G9IYZ1_9ACTN</name>
<sequence length="638" mass="71216">MTPAPLVLPAEADAQQWLELRRDAALTIAREAAAELKSVRPTDAMAVLRRWDDAELALHGLSGMASLLASVHPVEAVRTAAEDAEAAADKLDTELSQDPELYAVFAGLRTDGLDPLAARFLEKILTDFRRAGVDQSEEVRAELTALEERLTELDQEFSRITRDDVRSIKVTADRLAGLPQDWLEAHPVGADGLVTVTTDYPDTLPVFTYCHDAEVRRELRLAFLNRGYPAADKVLHELFDARQRRAELVGYPDWASFDAAVKMIGSGPAIPEFVDKIAAAAVDPAQRDLAILLKRYREDNPEATEVQWSDSAYYGEIIRKEQYDVDAQVVRTYFDFTKVRGGLLEVTGRLFGLRYDAVDVPTWHEDVASYDVVRLEDGASLGRIHLDLHPREGKYKHAAQFDLAPGVNGKSVAEGVLVCNFPRGLMEHDDVVTLFHEFGHLVHHILGGQQDWSRFSGVATEWDFVEAPSQMLEEWAWDADILASFATNAAGEPIPAALVAKMRDGEEFGKGYTVRIQCFYGALSYAFHQERPADLTERLRELQGQYAPFPYLDGTHFYANFGHLGGYSSAYYTYQWSLVIAKDLFSAFKHDDMFNAEIAGRYRDNILAPGGSKPAAELVSDFLGRPFSFDAYAEWLAR</sequence>
<reference evidence="10 11" key="1">
    <citation type="submission" date="2018-11" db="EMBL/GenBank/DDBJ databases">
        <title>Complete genome sequence of Nocardioides baekrokdamisoli strain KCTC 39748.</title>
        <authorList>
            <person name="Kang S.W."/>
            <person name="Lee K.C."/>
            <person name="Kim K.K."/>
            <person name="Kim J.S."/>
            <person name="Kim D.S."/>
            <person name="Ko S.H."/>
            <person name="Yang S.H."/>
            <person name="Shin Y.K."/>
            <person name="Lee J.S."/>
        </authorList>
    </citation>
    <scope>NUCLEOTIDE SEQUENCE [LARGE SCALE GENOMIC DNA]</scope>
    <source>
        <strain evidence="10 11">KCTC 39748</strain>
    </source>
</reference>
<evidence type="ECO:0000256" key="5">
    <source>
        <dbReference type="ARBA" id="ARBA00022833"/>
    </source>
</evidence>
<dbReference type="CDD" id="cd06455">
    <property type="entry name" value="M3A_TOP"/>
    <property type="match status" value="1"/>
</dbReference>
<evidence type="ECO:0000256" key="4">
    <source>
        <dbReference type="ARBA" id="ARBA00022801"/>
    </source>
</evidence>
<keyword evidence="11" id="KW-1185">Reference proteome</keyword>
<dbReference type="PANTHER" id="PTHR11804">
    <property type="entry name" value="PROTEASE M3 THIMET OLIGOPEPTIDASE-RELATED"/>
    <property type="match status" value="1"/>
</dbReference>
<dbReference type="Gene3D" id="1.10.1370.10">
    <property type="entry name" value="Neurolysin, domain 3"/>
    <property type="match status" value="1"/>
</dbReference>
<evidence type="ECO:0000313" key="11">
    <source>
        <dbReference type="Proteomes" id="UP000271573"/>
    </source>
</evidence>
<dbReference type="InterPro" id="IPR024077">
    <property type="entry name" value="Neurolysin/TOP_dom2"/>
</dbReference>
<evidence type="ECO:0000256" key="3">
    <source>
        <dbReference type="ARBA" id="ARBA00022723"/>
    </source>
</evidence>
<dbReference type="Proteomes" id="UP000271573">
    <property type="component" value="Chromosome"/>
</dbReference>
<dbReference type="Gene3D" id="3.40.390.10">
    <property type="entry name" value="Collagenase (Catalytic Domain)"/>
    <property type="match status" value="1"/>
</dbReference>
<dbReference type="GO" id="GO:0006518">
    <property type="term" value="P:peptide metabolic process"/>
    <property type="evidence" value="ECO:0007669"/>
    <property type="project" value="TreeGrafter"/>
</dbReference>
<dbReference type="Gene3D" id="1.20.1050.40">
    <property type="entry name" value="Endopeptidase. Chain P, domain 1"/>
    <property type="match status" value="1"/>
</dbReference>
<feature type="domain" description="Peptidase M3A/M3B catalytic" evidence="9">
    <location>
        <begin position="207"/>
        <end position="633"/>
    </location>
</feature>
<dbReference type="InterPro" id="IPR024079">
    <property type="entry name" value="MetalloPept_cat_dom_sf"/>
</dbReference>
<proteinExistence type="inferred from homology"/>
<keyword evidence="4 7" id="KW-0378">Hydrolase</keyword>
<dbReference type="KEGG" id="nbe:Back2_18900"/>
<evidence type="ECO:0000256" key="2">
    <source>
        <dbReference type="ARBA" id="ARBA00022670"/>
    </source>
</evidence>
<evidence type="ECO:0000256" key="6">
    <source>
        <dbReference type="ARBA" id="ARBA00023049"/>
    </source>
</evidence>
<accession>A0A3G9IYZ1</accession>
<comment type="cofactor">
    <cofactor evidence="7">
        <name>Zn(2+)</name>
        <dbReference type="ChEBI" id="CHEBI:29105"/>
    </cofactor>
    <text evidence="7">Binds 1 zinc ion.</text>
</comment>
<dbReference type="AlphaFoldDB" id="A0A3G9IYZ1"/>